<protein>
    <submittedName>
        <fullName evidence="1">Uncharacterized protein</fullName>
    </submittedName>
</protein>
<keyword evidence="2" id="KW-1185">Reference proteome</keyword>
<organism evidence="1 2">
    <name type="scientific">Cuscuta campestris</name>
    <dbReference type="NCBI Taxonomy" id="132261"/>
    <lineage>
        <taxon>Eukaryota</taxon>
        <taxon>Viridiplantae</taxon>
        <taxon>Streptophyta</taxon>
        <taxon>Embryophyta</taxon>
        <taxon>Tracheophyta</taxon>
        <taxon>Spermatophyta</taxon>
        <taxon>Magnoliopsida</taxon>
        <taxon>eudicotyledons</taxon>
        <taxon>Gunneridae</taxon>
        <taxon>Pentapetalae</taxon>
        <taxon>asterids</taxon>
        <taxon>lamiids</taxon>
        <taxon>Solanales</taxon>
        <taxon>Convolvulaceae</taxon>
        <taxon>Cuscuteae</taxon>
        <taxon>Cuscuta</taxon>
        <taxon>Cuscuta subgen. Grammica</taxon>
        <taxon>Cuscuta sect. Cleistogrammica</taxon>
    </lineage>
</organism>
<name>A0A484NI15_9ASTE</name>
<reference evidence="1 2" key="1">
    <citation type="submission" date="2018-04" db="EMBL/GenBank/DDBJ databases">
        <authorList>
            <person name="Vogel A."/>
        </authorList>
    </citation>
    <scope>NUCLEOTIDE SEQUENCE [LARGE SCALE GENOMIC DNA]</scope>
</reference>
<dbReference type="AlphaFoldDB" id="A0A484NI15"/>
<dbReference type="EMBL" id="OOIL02006718">
    <property type="protein sequence ID" value="VFR00761.1"/>
    <property type="molecule type" value="Genomic_DNA"/>
</dbReference>
<gene>
    <name evidence="1" type="ORF">CCAM_LOCUS42536</name>
</gene>
<evidence type="ECO:0000313" key="2">
    <source>
        <dbReference type="Proteomes" id="UP000595140"/>
    </source>
</evidence>
<accession>A0A484NI15</accession>
<proteinExistence type="predicted"/>
<evidence type="ECO:0000313" key="1">
    <source>
        <dbReference type="EMBL" id="VFR00761.1"/>
    </source>
</evidence>
<sequence length="98" mass="11773">MAKGITKNTPRKKKKEVLAGWATTCYYIWRARNWKRHDKEIQVKEIVRTIKYHCSVSFSSFKASTCLILINRSIPKFTATIQMERIHFFWEIFFPMQL</sequence>
<dbReference type="Proteomes" id="UP000595140">
    <property type="component" value="Unassembled WGS sequence"/>
</dbReference>